<dbReference type="HOGENOM" id="CLU_928682_0_0_1"/>
<evidence type="ECO:0000313" key="3">
    <source>
        <dbReference type="EnsemblPlants" id="ONIVA07G03950.1"/>
    </source>
</evidence>
<name>A0A0E0HXF3_ORYNI</name>
<keyword evidence="2" id="KW-0812">Transmembrane</keyword>
<keyword evidence="4" id="KW-1185">Reference proteome</keyword>
<proteinExistence type="predicted"/>
<organism evidence="3">
    <name type="scientific">Oryza nivara</name>
    <name type="common">Indian wild rice</name>
    <name type="synonym">Oryza sativa f. spontanea</name>
    <dbReference type="NCBI Taxonomy" id="4536"/>
    <lineage>
        <taxon>Eukaryota</taxon>
        <taxon>Viridiplantae</taxon>
        <taxon>Streptophyta</taxon>
        <taxon>Embryophyta</taxon>
        <taxon>Tracheophyta</taxon>
        <taxon>Spermatophyta</taxon>
        <taxon>Magnoliopsida</taxon>
        <taxon>Liliopsida</taxon>
        <taxon>Poales</taxon>
        <taxon>Poaceae</taxon>
        <taxon>BOP clade</taxon>
        <taxon>Oryzoideae</taxon>
        <taxon>Oryzeae</taxon>
        <taxon>Oryzinae</taxon>
        <taxon>Oryza</taxon>
    </lineage>
</organism>
<dbReference type="Gramene" id="ONIVA07G03950.1">
    <property type="protein sequence ID" value="ONIVA07G03950.1"/>
    <property type="gene ID" value="ONIVA07G03950"/>
</dbReference>
<accession>A0A0E0HXF3</accession>
<evidence type="ECO:0000313" key="4">
    <source>
        <dbReference type="Proteomes" id="UP000006591"/>
    </source>
</evidence>
<keyword evidence="2" id="KW-1133">Transmembrane helix</keyword>
<feature type="transmembrane region" description="Helical" evidence="2">
    <location>
        <begin position="20"/>
        <end position="46"/>
    </location>
</feature>
<dbReference type="STRING" id="4536.A0A0E0HXF3"/>
<evidence type="ECO:0000256" key="2">
    <source>
        <dbReference type="SAM" id="Phobius"/>
    </source>
</evidence>
<dbReference type="Proteomes" id="UP000006591">
    <property type="component" value="Chromosome 7"/>
</dbReference>
<dbReference type="AlphaFoldDB" id="A0A0E0HXF3"/>
<keyword evidence="2" id="KW-0472">Membrane</keyword>
<sequence>MTSAAAATIRYAAEVEDTRLARALCVALAAAATLTVGCLFATTIVLRSLFPNDVAIAITDHRKVKPKPKTKTTMEVRYKMDGNGDIECVVIIKYERTSSCPRIGLARLSGLFDRRARSARPVGGLWSLRSAGEEAGTAAESHRERNAMGTNRSTPTSSPSPSRIRRADATDAEDATAAGRPYIKCNNWGDVRIVKCDRALDDWLRDDFPNHQLCKVLGPDRALFLAAPLRLVVLAESLDGEDNQLMVNSYHHQGVQAAAGGAVRADGVLLRMHEILPPRRRPPATSTPIAAAVEWPGSGS</sequence>
<dbReference type="EnsemblPlants" id="ONIVA07G03950.1">
    <property type="protein sequence ID" value="ONIVA07G03950.1"/>
    <property type="gene ID" value="ONIVA07G03950"/>
</dbReference>
<evidence type="ECO:0000256" key="1">
    <source>
        <dbReference type="SAM" id="MobiDB-lite"/>
    </source>
</evidence>
<feature type="region of interest" description="Disordered" evidence="1">
    <location>
        <begin position="135"/>
        <end position="173"/>
    </location>
</feature>
<feature type="compositionally biased region" description="Low complexity" evidence="1">
    <location>
        <begin position="153"/>
        <end position="162"/>
    </location>
</feature>
<protein>
    <submittedName>
        <fullName evidence="3">Uncharacterized protein</fullName>
    </submittedName>
</protein>
<reference evidence="3" key="2">
    <citation type="submission" date="2018-04" db="EMBL/GenBank/DDBJ databases">
        <title>OnivRS2 (Oryza nivara Reference Sequence Version 2).</title>
        <authorList>
            <person name="Zhang J."/>
            <person name="Kudrna D."/>
            <person name="Lee S."/>
            <person name="Talag J."/>
            <person name="Rajasekar S."/>
            <person name="Welchert J."/>
            <person name="Hsing Y.-I."/>
            <person name="Wing R.A."/>
        </authorList>
    </citation>
    <scope>NUCLEOTIDE SEQUENCE [LARGE SCALE GENOMIC DNA]</scope>
    <source>
        <strain evidence="3">SL10</strain>
    </source>
</reference>
<reference evidence="3" key="1">
    <citation type="submission" date="2015-04" db="UniProtKB">
        <authorList>
            <consortium name="EnsemblPlants"/>
        </authorList>
    </citation>
    <scope>IDENTIFICATION</scope>
    <source>
        <strain evidence="3">SL10</strain>
    </source>
</reference>